<evidence type="ECO:0000256" key="3">
    <source>
        <dbReference type="ARBA" id="ARBA00022568"/>
    </source>
</evidence>
<dbReference type="Gene3D" id="1.20.120.350">
    <property type="entry name" value="Voltage-gated potassium channels. Chain C"/>
    <property type="match status" value="1"/>
</dbReference>
<evidence type="ECO:0000256" key="9">
    <source>
        <dbReference type="ARBA" id="ARBA00023065"/>
    </source>
</evidence>
<evidence type="ECO:0000259" key="14">
    <source>
        <dbReference type="Pfam" id="PF00520"/>
    </source>
</evidence>
<dbReference type="InterPro" id="IPR050599">
    <property type="entry name" value="VDCC_alpha-1_subunit"/>
</dbReference>
<dbReference type="InterPro" id="IPR005821">
    <property type="entry name" value="Ion_trans_dom"/>
</dbReference>
<name>A0ABN9WVR3_9DINO</name>
<evidence type="ECO:0000313" key="16">
    <source>
        <dbReference type="Proteomes" id="UP001189429"/>
    </source>
</evidence>
<dbReference type="PANTHER" id="PTHR45628:SF7">
    <property type="entry name" value="VOLTAGE-DEPENDENT CALCIUM CHANNEL TYPE A SUBUNIT ALPHA-1"/>
    <property type="match status" value="1"/>
</dbReference>
<dbReference type="Pfam" id="PF00520">
    <property type="entry name" value="Ion_trans"/>
    <property type="match status" value="1"/>
</dbReference>
<evidence type="ECO:0000313" key="15">
    <source>
        <dbReference type="EMBL" id="CAK0890950.1"/>
    </source>
</evidence>
<proteinExistence type="predicted"/>
<evidence type="ECO:0000256" key="5">
    <source>
        <dbReference type="ARBA" id="ARBA00022692"/>
    </source>
</evidence>
<keyword evidence="8 13" id="KW-1133">Transmembrane helix</keyword>
<feature type="domain" description="Ion transport" evidence="14">
    <location>
        <begin position="107"/>
        <end position="317"/>
    </location>
</feature>
<sequence length="324" mass="37154">MQSSSTEPTRLCVVPVPTRSVRKIRTFPSVESVSSMDRSVSFVQKATTADLSPRAVDRKVSFLSWALKYAGKGDQSWLEWLDDMWDTLGRVEAPPRPGWLQTVVDSRLFSFIINSVIIASCFAMIYSVDFEISSGGHIPVWVMLAEITFLVFYALEFLIKISCYRSYYFYDINWKLNIFDMFLLFSSLWNVIDVVGSDMNISWLRTVRLLRVVRVLRLVRVFSLVKPLRDISRGLRSTMVTLFWSIVMLFFILLMFSIGDGVDPTLRGQILALFPSVGRSMITLFMASSSGQDWVEHYLVLEQTGDLNKIAFVIYLMPLFRSLS</sequence>
<evidence type="ECO:0000256" key="10">
    <source>
        <dbReference type="ARBA" id="ARBA00023136"/>
    </source>
</evidence>
<keyword evidence="11" id="KW-0325">Glycoprotein</keyword>
<keyword evidence="9" id="KW-0406">Ion transport</keyword>
<evidence type="ECO:0000256" key="4">
    <source>
        <dbReference type="ARBA" id="ARBA00022673"/>
    </source>
</evidence>
<evidence type="ECO:0000256" key="11">
    <source>
        <dbReference type="ARBA" id="ARBA00023180"/>
    </source>
</evidence>
<evidence type="ECO:0000256" key="13">
    <source>
        <dbReference type="SAM" id="Phobius"/>
    </source>
</evidence>
<dbReference type="InterPro" id="IPR027359">
    <property type="entry name" value="Volt_channel_dom_sf"/>
</dbReference>
<evidence type="ECO:0000256" key="6">
    <source>
        <dbReference type="ARBA" id="ARBA00022837"/>
    </source>
</evidence>
<keyword evidence="2" id="KW-0813">Transport</keyword>
<dbReference type="PANTHER" id="PTHR45628">
    <property type="entry name" value="VOLTAGE-DEPENDENT CALCIUM CHANNEL TYPE A SUBUNIT ALPHA-1"/>
    <property type="match status" value="1"/>
</dbReference>
<evidence type="ECO:0000256" key="7">
    <source>
        <dbReference type="ARBA" id="ARBA00022882"/>
    </source>
</evidence>
<dbReference type="Proteomes" id="UP001189429">
    <property type="component" value="Unassembled WGS sequence"/>
</dbReference>
<keyword evidence="16" id="KW-1185">Reference proteome</keyword>
<comment type="caution">
    <text evidence="15">The sequence shown here is derived from an EMBL/GenBank/DDBJ whole genome shotgun (WGS) entry which is preliminary data.</text>
</comment>
<evidence type="ECO:0000256" key="12">
    <source>
        <dbReference type="ARBA" id="ARBA00023303"/>
    </source>
</evidence>
<keyword evidence="12" id="KW-0407">Ion channel</keyword>
<dbReference type="SUPFAM" id="SSF81324">
    <property type="entry name" value="Voltage-gated potassium channels"/>
    <property type="match status" value="1"/>
</dbReference>
<keyword evidence="6" id="KW-0106">Calcium</keyword>
<reference evidence="15" key="1">
    <citation type="submission" date="2023-10" db="EMBL/GenBank/DDBJ databases">
        <authorList>
            <person name="Chen Y."/>
            <person name="Shah S."/>
            <person name="Dougan E. K."/>
            <person name="Thang M."/>
            <person name="Chan C."/>
        </authorList>
    </citation>
    <scope>NUCLEOTIDE SEQUENCE [LARGE SCALE GENOMIC DNA]</scope>
</reference>
<keyword evidence="3" id="KW-0109">Calcium transport</keyword>
<feature type="transmembrane region" description="Helical" evidence="13">
    <location>
        <begin position="138"/>
        <end position="155"/>
    </location>
</feature>
<feature type="transmembrane region" description="Helical" evidence="13">
    <location>
        <begin position="108"/>
        <end position="126"/>
    </location>
</feature>
<accession>A0ABN9WVR3</accession>
<feature type="transmembrane region" description="Helical" evidence="13">
    <location>
        <begin position="240"/>
        <end position="258"/>
    </location>
</feature>
<gene>
    <name evidence="15" type="ORF">PCOR1329_LOCUS71029</name>
</gene>
<comment type="subcellular location">
    <subcellularLocation>
        <location evidence="1">Membrane</location>
        <topology evidence="1">Multi-pass membrane protein</topology>
    </subcellularLocation>
</comment>
<keyword evidence="7" id="KW-0851">Voltage-gated channel</keyword>
<evidence type="ECO:0000256" key="1">
    <source>
        <dbReference type="ARBA" id="ARBA00004141"/>
    </source>
</evidence>
<evidence type="ECO:0000256" key="2">
    <source>
        <dbReference type="ARBA" id="ARBA00022448"/>
    </source>
</evidence>
<keyword evidence="4" id="KW-0107">Calcium channel</keyword>
<keyword evidence="10 13" id="KW-0472">Membrane</keyword>
<dbReference type="EMBL" id="CAUYUJ010019405">
    <property type="protein sequence ID" value="CAK0890950.1"/>
    <property type="molecule type" value="Genomic_DNA"/>
</dbReference>
<protein>
    <recommendedName>
        <fullName evidence="14">Ion transport domain-containing protein</fullName>
    </recommendedName>
</protein>
<organism evidence="15 16">
    <name type="scientific">Prorocentrum cordatum</name>
    <dbReference type="NCBI Taxonomy" id="2364126"/>
    <lineage>
        <taxon>Eukaryota</taxon>
        <taxon>Sar</taxon>
        <taxon>Alveolata</taxon>
        <taxon>Dinophyceae</taxon>
        <taxon>Prorocentrales</taxon>
        <taxon>Prorocentraceae</taxon>
        <taxon>Prorocentrum</taxon>
    </lineage>
</organism>
<keyword evidence="5 13" id="KW-0812">Transmembrane</keyword>
<evidence type="ECO:0000256" key="8">
    <source>
        <dbReference type="ARBA" id="ARBA00022989"/>
    </source>
</evidence>